<feature type="transmembrane region" description="Helical" evidence="4">
    <location>
        <begin position="236"/>
        <end position="262"/>
    </location>
</feature>
<keyword evidence="1 4" id="KW-0812">Transmembrane</keyword>
<evidence type="ECO:0000313" key="6">
    <source>
        <dbReference type="EMBL" id="TVV70087.1"/>
    </source>
</evidence>
<evidence type="ECO:0000256" key="2">
    <source>
        <dbReference type="ARBA" id="ARBA00022989"/>
    </source>
</evidence>
<dbReference type="InterPro" id="IPR050327">
    <property type="entry name" value="Proton-linked_MCT"/>
</dbReference>
<dbReference type="SUPFAM" id="SSF103473">
    <property type="entry name" value="MFS general substrate transporter"/>
    <property type="match status" value="1"/>
</dbReference>
<feature type="transmembrane region" description="Helical" evidence="4">
    <location>
        <begin position="322"/>
        <end position="347"/>
    </location>
</feature>
<dbReference type="Pfam" id="PF07690">
    <property type="entry name" value="MFS_1"/>
    <property type="match status" value="1"/>
</dbReference>
<keyword evidence="3 4" id="KW-0472">Membrane</keyword>
<evidence type="ECO:0000256" key="3">
    <source>
        <dbReference type="ARBA" id="ARBA00023136"/>
    </source>
</evidence>
<evidence type="ECO:0000256" key="1">
    <source>
        <dbReference type="ARBA" id="ARBA00022692"/>
    </source>
</evidence>
<accession>A0A558QSQ7</accession>
<gene>
    <name evidence="6" type="ORF">FOY91_19925</name>
</gene>
<dbReference type="InterPro" id="IPR011701">
    <property type="entry name" value="MFS"/>
</dbReference>
<name>A0A558QSQ7_9SPHN</name>
<feature type="transmembrane region" description="Helical" evidence="4">
    <location>
        <begin position="116"/>
        <end position="142"/>
    </location>
</feature>
<dbReference type="PROSITE" id="PS50850">
    <property type="entry name" value="MFS"/>
    <property type="match status" value="1"/>
</dbReference>
<dbReference type="OrthoDB" id="7560343at2"/>
<keyword evidence="2 4" id="KW-1133">Transmembrane helix</keyword>
<dbReference type="InterPro" id="IPR036259">
    <property type="entry name" value="MFS_trans_sf"/>
</dbReference>
<evidence type="ECO:0000256" key="4">
    <source>
        <dbReference type="SAM" id="Phobius"/>
    </source>
</evidence>
<feature type="transmembrane region" description="Helical" evidence="4">
    <location>
        <begin position="182"/>
        <end position="202"/>
    </location>
</feature>
<organism evidence="6 7">
    <name type="scientific">Alterirhizorhabdus solaris</name>
    <dbReference type="NCBI Taxonomy" id="2529389"/>
    <lineage>
        <taxon>Bacteria</taxon>
        <taxon>Pseudomonadati</taxon>
        <taxon>Pseudomonadota</taxon>
        <taxon>Alphaproteobacteria</taxon>
        <taxon>Sphingomonadales</taxon>
        <taxon>Rhizorhabdaceae</taxon>
        <taxon>Alterirhizorhabdus</taxon>
    </lineage>
</organism>
<evidence type="ECO:0000259" key="5">
    <source>
        <dbReference type="PROSITE" id="PS50850"/>
    </source>
</evidence>
<feature type="transmembrane region" description="Helical" evidence="4">
    <location>
        <begin position="92"/>
        <end position="110"/>
    </location>
</feature>
<dbReference type="Proteomes" id="UP000318681">
    <property type="component" value="Unassembled WGS sequence"/>
</dbReference>
<dbReference type="InterPro" id="IPR020846">
    <property type="entry name" value="MFS_dom"/>
</dbReference>
<feature type="transmembrane region" description="Helical" evidence="4">
    <location>
        <begin position="154"/>
        <end position="176"/>
    </location>
</feature>
<feature type="transmembrane region" description="Helical" evidence="4">
    <location>
        <begin position="385"/>
        <end position="408"/>
    </location>
</feature>
<dbReference type="Gene3D" id="1.20.1250.20">
    <property type="entry name" value="MFS general substrate transporter like domains"/>
    <property type="match status" value="2"/>
</dbReference>
<feature type="transmembrane region" description="Helical" evidence="4">
    <location>
        <begin position="21"/>
        <end position="45"/>
    </location>
</feature>
<dbReference type="GO" id="GO:0022857">
    <property type="term" value="F:transmembrane transporter activity"/>
    <property type="evidence" value="ECO:0007669"/>
    <property type="project" value="InterPro"/>
</dbReference>
<dbReference type="AlphaFoldDB" id="A0A558QSQ7"/>
<feature type="transmembrane region" description="Helical" evidence="4">
    <location>
        <begin position="359"/>
        <end position="379"/>
    </location>
</feature>
<proteinExistence type="predicted"/>
<feature type="transmembrane region" description="Helical" evidence="4">
    <location>
        <begin position="65"/>
        <end position="85"/>
    </location>
</feature>
<comment type="caution">
    <text evidence="6">The sequence shown here is derived from an EMBL/GenBank/DDBJ whole genome shotgun (WGS) entry which is preliminary data.</text>
</comment>
<feature type="domain" description="Major facilitator superfamily (MFS) profile" evidence="5">
    <location>
        <begin position="27"/>
        <end position="414"/>
    </location>
</feature>
<dbReference type="PANTHER" id="PTHR11360">
    <property type="entry name" value="MONOCARBOXYLATE TRANSPORTER"/>
    <property type="match status" value="1"/>
</dbReference>
<dbReference type="EMBL" id="VNIM01000144">
    <property type="protein sequence ID" value="TVV70087.1"/>
    <property type="molecule type" value="Genomic_DNA"/>
</dbReference>
<reference evidence="6 7" key="1">
    <citation type="submission" date="2019-07" db="EMBL/GenBank/DDBJ databases">
        <title>Sphingomonas solaris sp. nov., isolated from a solar panel from Boston, Massachusetts.</title>
        <authorList>
            <person name="Tanner K."/>
            <person name="Pascual J."/>
            <person name="Mancuso C."/>
            <person name="Pereto J."/>
            <person name="Khalil A."/>
            <person name="Vilanova C."/>
        </authorList>
    </citation>
    <scope>NUCLEOTIDE SEQUENCE [LARGE SCALE GENOMIC DNA]</scope>
    <source>
        <strain evidence="6 7">R4DWN</strain>
    </source>
</reference>
<evidence type="ECO:0000313" key="7">
    <source>
        <dbReference type="Proteomes" id="UP000318681"/>
    </source>
</evidence>
<sequence>MRHPTLRAGLRVEAREKFAMFYGWVIVGVAATIYMLVVGTTYSAFGLLVLPVSAEFKLSRASMNSALILLNIGNACLAPIIGRLLDRLPVRPIIMVAALLLGGSLAALGLSRSLWLSATIIVLPLAAGILGASTLSMSVLIARWFVAHRGRAMMLAAIGMSAGSILVTPLVGWLIAAEGWRAALLITGGTITALLLALALLLRDRPPVEQVPVGQGRPAAGPGPAPVRALLAMPQFWTVSLSVSITLGTALALSVTLVPLALQGGLSMVQATSLVSVTGGAAIASKLLLSTLADRIDRILLLTGLFALAGGLNAALLLDHSYPVLLCIGVGLGIATGVVAPIFYALLADRFGPSSFGTVRGLMAPIGAVISALAVRLAGEVFDRTGGYATLFTVFIGLQVLAVVLIYATRHLAAVPPAGAVPAREPR</sequence>
<keyword evidence="7" id="KW-1185">Reference proteome</keyword>
<protein>
    <submittedName>
        <fullName evidence="6">MFS transporter</fullName>
    </submittedName>
</protein>
<dbReference type="PANTHER" id="PTHR11360:SF290">
    <property type="entry name" value="MONOCARBOXYLATE MFS PERMEASE"/>
    <property type="match status" value="1"/>
</dbReference>
<feature type="transmembrane region" description="Helical" evidence="4">
    <location>
        <begin position="299"/>
        <end position="316"/>
    </location>
</feature>